<dbReference type="RefSeq" id="WP_119841101.1">
    <property type="nucleotide sequence ID" value="NZ_CP060436.1"/>
</dbReference>
<dbReference type="EMBL" id="CP060436">
    <property type="protein sequence ID" value="QPM91396.1"/>
    <property type="molecule type" value="Genomic_DNA"/>
</dbReference>
<dbReference type="Proteomes" id="UP000283786">
    <property type="component" value="Chromosome"/>
</dbReference>
<evidence type="ECO:0008006" key="4">
    <source>
        <dbReference type="Google" id="ProtNLM"/>
    </source>
</evidence>
<proteinExistence type="predicted"/>
<evidence type="ECO:0000313" key="2">
    <source>
        <dbReference type="EMBL" id="QPM91396.1"/>
    </source>
</evidence>
<dbReference type="KEGG" id="palw:PSAL_026490"/>
<feature type="region of interest" description="Disordered" evidence="1">
    <location>
        <begin position="196"/>
        <end position="222"/>
    </location>
</feature>
<name>A0A418SB99_9RHOB</name>
<keyword evidence="3" id="KW-1185">Reference proteome</keyword>
<feature type="compositionally biased region" description="Polar residues" evidence="1">
    <location>
        <begin position="206"/>
        <end position="215"/>
    </location>
</feature>
<evidence type="ECO:0000313" key="3">
    <source>
        <dbReference type="Proteomes" id="UP000283786"/>
    </source>
</evidence>
<gene>
    <name evidence="2" type="ORF">PSAL_026490</name>
</gene>
<dbReference type="AlphaFoldDB" id="A0A418SB99"/>
<evidence type="ECO:0000256" key="1">
    <source>
        <dbReference type="SAM" id="MobiDB-lite"/>
    </source>
</evidence>
<reference evidence="2 3" key="1">
    <citation type="submission" date="2020-08" db="EMBL/GenBank/DDBJ databases">
        <title>Genome sequence of Rhodobacteraceae bacterium Lw-13e.</title>
        <authorList>
            <person name="Poehlein A."/>
            <person name="Wolter L."/>
            <person name="Daniel R."/>
            <person name="Brinkhoff T."/>
        </authorList>
    </citation>
    <scope>NUCLEOTIDE SEQUENCE [LARGE SCALE GENOMIC DNA]</scope>
    <source>
        <strain evidence="2 3">Lw-13e</strain>
    </source>
</reference>
<accession>A0A418SB99</accession>
<organism evidence="2 3">
    <name type="scientific">Pseudooceanicola algae</name>
    <dbReference type="NCBI Taxonomy" id="1537215"/>
    <lineage>
        <taxon>Bacteria</taxon>
        <taxon>Pseudomonadati</taxon>
        <taxon>Pseudomonadota</taxon>
        <taxon>Alphaproteobacteria</taxon>
        <taxon>Rhodobacterales</taxon>
        <taxon>Paracoccaceae</taxon>
        <taxon>Pseudooceanicola</taxon>
    </lineage>
</organism>
<protein>
    <recommendedName>
        <fullName evidence="4">Lipopolysaccharide-assembly, LptC-related</fullName>
    </recommendedName>
</protein>
<dbReference type="OrthoDB" id="7871110at2"/>
<sequence length="222" mass="23025">MALSERSLSRLVSALKVVLPLSAVGVLSTLFLLSGNSDPVSTIPFTTIDLKDAARSERIMSPSFAGATEQGDLIAFVAESATPKGEQQAGAESLTATIDLVSGQQISFRADEGEIDRNADTALLTGGVTIRTSTGYLIETEALTSGLTQIRAESEGHISGEGPLGRFTAGRMNLTSGAAENSAYIVFSEGIDLIYDPDPAVAEGSENGTAPATSDDQGKERP</sequence>